<sequence>MVYRDRPTNGYYLTPDNKAFRFYRNYEKRFSGAWREWKEEGYSSQDTPLWFKAYSDVSIGSEILDGALLTQAWFDEDDKFEYLYETWDYAPQEPMEYDRDNDGEVDSVRVQYTYLHSGVELRKEDGTKLWRYDYSEKKLGPAEVVYGYELSGKKYFAIYDMGKEAYVFFAVGKGGTSISEVREMPGLLRAYPNPARRGETVTMELPEAGTEGAQRNVRITGMDGRTIQSVRVGVGERSVQVPLSRMSAGVYNFTLTENGRVVENSRIVVR</sequence>
<dbReference type="RefSeq" id="WP_412443190.1">
    <property type="nucleotide sequence ID" value="NZ_CACRUT010000012.1"/>
</dbReference>
<dbReference type="AlphaFoldDB" id="A0A6N3BG08"/>
<organism evidence="2">
    <name type="scientific">Paraprevotella clara</name>
    <dbReference type="NCBI Taxonomy" id="454154"/>
    <lineage>
        <taxon>Bacteria</taxon>
        <taxon>Pseudomonadati</taxon>
        <taxon>Bacteroidota</taxon>
        <taxon>Bacteroidia</taxon>
        <taxon>Bacteroidales</taxon>
        <taxon>Prevotellaceae</taxon>
        <taxon>Paraprevotella</taxon>
    </lineage>
</organism>
<dbReference type="Pfam" id="PF18962">
    <property type="entry name" value="Por_Secre_tail"/>
    <property type="match status" value="1"/>
</dbReference>
<proteinExistence type="predicted"/>
<accession>A0A6N3BG08</accession>
<name>A0A6N3BG08_9BACT</name>
<evidence type="ECO:0000313" key="2">
    <source>
        <dbReference type="EMBL" id="VYU02842.1"/>
    </source>
</evidence>
<dbReference type="NCBIfam" id="TIGR04183">
    <property type="entry name" value="Por_Secre_tail"/>
    <property type="match status" value="1"/>
</dbReference>
<dbReference type="InterPro" id="IPR026444">
    <property type="entry name" value="Secre_tail"/>
</dbReference>
<gene>
    <name evidence="2" type="ORF">PCLFYP37_00099</name>
</gene>
<protein>
    <recommendedName>
        <fullName evidence="1">Secretion system C-terminal sorting domain-containing protein</fullName>
    </recommendedName>
</protein>
<evidence type="ECO:0000259" key="1">
    <source>
        <dbReference type="Pfam" id="PF18962"/>
    </source>
</evidence>
<dbReference type="EMBL" id="CACRUT010000012">
    <property type="protein sequence ID" value="VYU02842.1"/>
    <property type="molecule type" value="Genomic_DNA"/>
</dbReference>
<feature type="domain" description="Secretion system C-terminal sorting" evidence="1">
    <location>
        <begin position="191"/>
        <end position="268"/>
    </location>
</feature>
<reference evidence="2" key="1">
    <citation type="submission" date="2019-11" db="EMBL/GenBank/DDBJ databases">
        <authorList>
            <person name="Feng L."/>
        </authorList>
    </citation>
    <scope>NUCLEOTIDE SEQUENCE</scope>
    <source>
        <strain evidence="2">PclaraLFYP37</strain>
    </source>
</reference>